<dbReference type="Proteomes" id="UP000297245">
    <property type="component" value="Unassembled WGS sequence"/>
</dbReference>
<sequence length="186" mass="20802">MARKALRVVEEEAFFACWVWLVCQYSPLLFVPQQPLRSLCPRALQTPNQARKLAIQDVFLSNDSNGSHAAHHTTYSVQPQAHDVYWRHGSHRVSAHSRTTGGRVGSPSTIPSSPISVHPRSSSAIFEWDMEPLASISTSYPSSLSFFSSDGSNCYVYNKPLTPSPTQLLSPLQGRLKREYGIFMHK</sequence>
<reference evidence="2 3" key="1">
    <citation type="journal article" date="2019" name="Nat. Ecol. Evol.">
        <title>Megaphylogeny resolves global patterns of mushroom evolution.</title>
        <authorList>
            <person name="Varga T."/>
            <person name="Krizsan K."/>
            <person name="Foldi C."/>
            <person name="Dima B."/>
            <person name="Sanchez-Garcia M."/>
            <person name="Sanchez-Ramirez S."/>
            <person name="Szollosi G.J."/>
            <person name="Szarkandi J.G."/>
            <person name="Papp V."/>
            <person name="Albert L."/>
            <person name="Andreopoulos W."/>
            <person name="Angelini C."/>
            <person name="Antonin V."/>
            <person name="Barry K.W."/>
            <person name="Bougher N.L."/>
            <person name="Buchanan P."/>
            <person name="Buyck B."/>
            <person name="Bense V."/>
            <person name="Catcheside P."/>
            <person name="Chovatia M."/>
            <person name="Cooper J."/>
            <person name="Damon W."/>
            <person name="Desjardin D."/>
            <person name="Finy P."/>
            <person name="Geml J."/>
            <person name="Haridas S."/>
            <person name="Hughes K."/>
            <person name="Justo A."/>
            <person name="Karasinski D."/>
            <person name="Kautmanova I."/>
            <person name="Kiss B."/>
            <person name="Kocsube S."/>
            <person name="Kotiranta H."/>
            <person name="LaButti K.M."/>
            <person name="Lechner B.E."/>
            <person name="Liimatainen K."/>
            <person name="Lipzen A."/>
            <person name="Lukacs Z."/>
            <person name="Mihaltcheva S."/>
            <person name="Morgado L.N."/>
            <person name="Niskanen T."/>
            <person name="Noordeloos M.E."/>
            <person name="Ohm R.A."/>
            <person name="Ortiz-Santana B."/>
            <person name="Ovrebo C."/>
            <person name="Racz N."/>
            <person name="Riley R."/>
            <person name="Savchenko A."/>
            <person name="Shiryaev A."/>
            <person name="Soop K."/>
            <person name="Spirin V."/>
            <person name="Szebenyi C."/>
            <person name="Tomsovsky M."/>
            <person name="Tulloss R.E."/>
            <person name="Uehling J."/>
            <person name="Grigoriev I.V."/>
            <person name="Vagvolgyi C."/>
            <person name="Papp T."/>
            <person name="Martin F.M."/>
            <person name="Miettinen O."/>
            <person name="Hibbett D.S."/>
            <person name="Nagy L.G."/>
        </authorList>
    </citation>
    <scope>NUCLEOTIDE SEQUENCE [LARGE SCALE GENOMIC DNA]</scope>
    <source>
        <strain evidence="2 3">CBS 962.96</strain>
    </source>
</reference>
<organism evidence="2 3">
    <name type="scientific">Dendrothele bispora (strain CBS 962.96)</name>
    <dbReference type="NCBI Taxonomy" id="1314807"/>
    <lineage>
        <taxon>Eukaryota</taxon>
        <taxon>Fungi</taxon>
        <taxon>Dikarya</taxon>
        <taxon>Basidiomycota</taxon>
        <taxon>Agaricomycotina</taxon>
        <taxon>Agaricomycetes</taxon>
        <taxon>Agaricomycetidae</taxon>
        <taxon>Agaricales</taxon>
        <taxon>Agaricales incertae sedis</taxon>
        <taxon>Dendrothele</taxon>
    </lineage>
</organism>
<feature type="region of interest" description="Disordered" evidence="1">
    <location>
        <begin position="95"/>
        <end position="117"/>
    </location>
</feature>
<feature type="compositionally biased region" description="Low complexity" evidence="1">
    <location>
        <begin position="106"/>
        <end position="117"/>
    </location>
</feature>
<keyword evidence="3" id="KW-1185">Reference proteome</keyword>
<protein>
    <submittedName>
        <fullName evidence="2">Uncharacterized protein</fullName>
    </submittedName>
</protein>
<gene>
    <name evidence="2" type="ORF">K435DRAFT_968728</name>
</gene>
<proteinExistence type="predicted"/>
<dbReference type="EMBL" id="ML179337">
    <property type="protein sequence ID" value="THU90339.1"/>
    <property type="molecule type" value="Genomic_DNA"/>
</dbReference>
<dbReference type="AlphaFoldDB" id="A0A4S8LM57"/>
<evidence type="ECO:0000256" key="1">
    <source>
        <dbReference type="SAM" id="MobiDB-lite"/>
    </source>
</evidence>
<evidence type="ECO:0000313" key="2">
    <source>
        <dbReference type="EMBL" id="THU90339.1"/>
    </source>
</evidence>
<name>A0A4S8LM57_DENBC</name>
<evidence type="ECO:0000313" key="3">
    <source>
        <dbReference type="Proteomes" id="UP000297245"/>
    </source>
</evidence>
<accession>A0A4S8LM57</accession>